<keyword evidence="1" id="KW-0378">Hydrolase</keyword>
<dbReference type="Proteomes" id="UP001207468">
    <property type="component" value="Unassembled WGS sequence"/>
</dbReference>
<name>A0ACC0TW28_9AGAM</name>
<accession>A0ACC0TW28</accession>
<gene>
    <name evidence="1" type="ORF">F5148DRAFT_965813</name>
</gene>
<proteinExistence type="predicted"/>
<feature type="non-terminal residue" evidence="1">
    <location>
        <position position="163"/>
    </location>
</feature>
<feature type="non-terminal residue" evidence="1">
    <location>
        <position position="1"/>
    </location>
</feature>
<keyword evidence="1" id="KW-0067">ATP-binding</keyword>
<evidence type="ECO:0000313" key="2">
    <source>
        <dbReference type="Proteomes" id="UP001207468"/>
    </source>
</evidence>
<keyword evidence="1" id="KW-0645">Protease</keyword>
<protein>
    <submittedName>
        <fullName evidence="1">ATP-dependent Clp protease ATP-binding subunit ClpB</fullName>
    </submittedName>
</protein>
<dbReference type="EMBL" id="JAGFNK010000431">
    <property type="protein sequence ID" value="KAI9450457.1"/>
    <property type="molecule type" value="Genomic_DNA"/>
</dbReference>
<keyword evidence="2" id="KW-1185">Reference proteome</keyword>
<sequence>LISEPGVSKTSIASGLAQRLVNHDVPASLIAHIFSLNMGVLMAGAKYKGEYEERIKCILNKAEKAAADGGPSVILFIDELHLIMASRGSEVSGMDTTNLFKLLLARGKLCHIVATTLAEYRKYIETNTPGQRWFAQVLVNKPTIPKIISIIHGIRENYKVHHG</sequence>
<reference evidence="1" key="1">
    <citation type="submission" date="2021-03" db="EMBL/GenBank/DDBJ databases">
        <title>Evolutionary priming and transition to the ectomycorrhizal habit in an iconic lineage of mushroom-forming fungi: is preadaptation a requirement?</title>
        <authorList>
            <consortium name="DOE Joint Genome Institute"/>
            <person name="Looney B.P."/>
            <person name="Miyauchi S."/>
            <person name="Morin E."/>
            <person name="Drula E."/>
            <person name="Courty P.E."/>
            <person name="Chicoki N."/>
            <person name="Fauchery L."/>
            <person name="Kohler A."/>
            <person name="Kuo A."/>
            <person name="LaButti K."/>
            <person name="Pangilinan J."/>
            <person name="Lipzen A."/>
            <person name="Riley R."/>
            <person name="Andreopoulos W."/>
            <person name="He G."/>
            <person name="Johnson J."/>
            <person name="Barry K.W."/>
            <person name="Grigoriev I.V."/>
            <person name="Nagy L."/>
            <person name="Hibbett D."/>
            <person name="Henrissat B."/>
            <person name="Matheny P.B."/>
            <person name="Labbe J."/>
            <person name="Martin A.F."/>
        </authorList>
    </citation>
    <scope>NUCLEOTIDE SEQUENCE</scope>
    <source>
        <strain evidence="1">BPL698</strain>
    </source>
</reference>
<evidence type="ECO:0000313" key="1">
    <source>
        <dbReference type="EMBL" id="KAI9450457.1"/>
    </source>
</evidence>
<comment type="caution">
    <text evidence="1">The sequence shown here is derived from an EMBL/GenBank/DDBJ whole genome shotgun (WGS) entry which is preliminary data.</text>
</comment>
<keyword evidence="1" id="KW-0547">Nucleotide-binding</keyword>
<organism evidence="1 2">
    <name type="scientific">Russula earlei</name>
    <dbReference type="NCBI Taxonomy" id="71964"/>
    <lineage>
        <taxon>Eukaryota</taxon>
        <taxon>Fungi</taxon>
        <taxon>Dikarya</taxon>
        <taxon>Basidiomycota</taxon>
        <taxon>Agaricomycotina</taxon>
        <taxon>Agaricomycetes</taxon>
        <taxon>Russulales</taxon>
        <taxon>Russulaceae</taxon>
        <taxon>Russula</taxon>
    </lineage>
</organism>